<evidence type="ECO:0008006" key="3">
    <source>
        <dbReference type="Google" id="ProtNLM"/>
    </source>
</evidence>
<dbReference type="STRING" id="1123010.SAMN02745724_03716"/>
<dbReference type="RefSeq" id="WP_091988071.1">
    <property type="nucleotide sequence ID" value="NZ_FOLO01000038.1"/>
</dbReference>
<reference evidence="1 2" key="1">
    <citation type="submission" date="2016-10" db="EMBL/GenBank/DDBJ databases">
        <authorList>
            <person name="de Groot N.N."/>
        </authorList>
    </citation>
    <scope>NUCLEOTIDE SEQUENCE [LARGE SCALE GENOMIC DNA]</scope>
    <source>
        <strain evidence="1 2">DSM 6059</strain>
    </source>
</reference>
<sequence>MLKINGHTVYDLDALFDIETGEPVIEGKVVGYGKYKQVNATSVSQAKYQIACLEVHQLRKQAYLKESDPLYMEFQFDKTPESEQAWRDAVNDIKSRYPTPLV</sequence>
<dbReference type="EMBL" id="FOLO01000038">
    <property type="protein sequence ID" value="SFD16507.1"/>
    <property type="molecule type" value="Genomic_DNA"/>
</dbReference>
<evidence type="ECO:0000313" key="2">
    <source>
        <dbReference type="Proteomes" id="UP000198862"/>
    </source>
</evidence>
<dbReference type="AlphaFoldDB" id="A0A1I1Q3E1"/>
<name>A0A1I1Q3E1_9GAMM</name>
<protein>
    <recommendedName>
        <fullName evidence="3">Phage protein</fullName>
    </recommendedName>
</protein>
<proteinExistence type="predicted"/>
<keyword evidence="2" id="KW-1185">Reference proteome</keyword>
<organism evidence="1 2">
    <name type="scientific">Pseudoalteromonas denitrificans DSM 6059</name>
    <dbReference type="NCBI Taxonomy" id="1123010"/>
    <lineage>
        <taxon>Bacteria</taxon>
        <taxon>Pseudomonadati</taxon>
        <taxon>Pseudomonadota</taxon>
        <taxon>Gammaproteobacteria</taxon>
        <taxon>Alteromonadales</taxon>
        <taxon>Pseudoalteromonadaceae</taxon>
        <taxon>Pseudoalteromonas</taxon>
    </lineage>
</organism>
<dbReference type="OrthoDB" id="7008478at2"/>
<gene>
    <name evidence="1" type="ORF">SAMN02745724_03716</name>
</gene>
<accession>A0A1I1Q3E1</accession>
<dbReference type="Proteomes" id="UP000198862">
    <property type="component" value="Unassembled WGS sequence"/>
</dbReference>
<evidence type="ECO:0000313" key="1">
    <source>
        <dbReference type="EMBL" id="SFD16507.1"/>
    </source>
</evidence>